<dbReference type="Proteomes" id="UP000234181">
    <property type="component" value="Unassembled WGS sequence"/>
</dbReference>
<evidence type="ECO:0000313" key="2">
    <source>
        <dbReference type="EMBL" id="SON90774.1"/>
    </source>
</evidence>
<evidence type="ECO:0000313" key="1">
    <source>
        <dbReference type="EMBL" id="SON83803.1"/>
    </source>
</evidence>
<gene>
    <name evidence="1" type="ORF">XAP6984_530023</name>
    <name evidence="2" type="ORF">XAP7430_490024</name>
</gene>
<dbReference type="EMBL" id="OCYT01000110">
    <property type="protein sequence ID" value="SON83803.1"/>
    <property type="molecule type" value="Genomic_DNA"/>
</dbReference>
<dbReference type="EMBL" id="OCYS01000104">
    <property type="protein sequence ID" value="SON90774.1"/>
    <property type="molecule type" value="Genomic_DNA"/>
</dbReference>
<evidence type="ECO:0008006" key="5">
    <source>
        <dbReference type="Google" id="ProtNLM"/>
    </source>
</evidence>
<keyword evidence="4" id="KW-1185">Reference proteome</keyword>
<dbReference type="AlphaFoldDB" id="A0AB38E3P5"/>
<name>A0AB38E3P5_XANCH</name>
<sequence length="56" mass="5484">MVVASAAGPAVALVAASASALRATPDRCSNELLVAPTGHDLQAAASCVSLQAPRLL</sequence>
<dbReference type="Proteomes" id="UP000234166">
    <property type="component" value="Unassembled WGS sequence"/>
</dbReference>
<evidence type="ECO:0000313" key="4">
    <source>
        <dbReference type="Proteomes" id="UP000234181"/>
    </source>
</evidence>
<organism evidence="2 3">
    <name type="scientific">Xanthomonas campestris pv. phaseoli</name>
    <dbReference type="NCBI Taxonomy" id="317013"/>
    <lineage>
        <taxon>Bacteria</taxon>
        <taxon>Pseudomonadati</taxon>
        <taxon>Pseudomonadota</taxon>
        <taxon>Gammaproteobacteria</taxon>
        <taxon>Lysobacterales</taxon>
        <taxon>Lysobacteraceae</taxon>
        <taxon>Xanthomonas</taxon>
    </lineage>
</organism>
<reference evidence="3 4" key="1">
    <citation type="submission" date="2017-10" db="EMBL/GenBank/DDBJ databases">
        <authorList>
            <person name="Regsiter A."/>
            <person name="William W."/>
        </authorList>
    </citation>
    <scope>NUCLEOTIDE SEQUENCE [LARGE SCALE GENOMIC DNA]</scope>
    <source>
        <strain evidence="1 4">CFBP6984</strain>
        <strain evidence="2 3">CFBP7430</strain>
    </source>
</reference>
<accession>A0AB38E3P5</accession>
<proteinExistence type="predicted"/>
<evidence type="ECO:0000313" key="3">
    <source>
        <dbReference type="Proteomes" id="UP000234166"/>
    </source>
</evidence>
<comment type="caution">
    <text evidence="2">The sequence shown here is derived from an EMBL/GenBank/DDBJ whole genome shotgun (WGS) entry which is preliminary data.</text>
</comment>
<protein>
    <recommendedName>
        <fullName evidence="5">Secreted protein</fullName>
    </recommendedName>
</protein>